<feature type="transmembrane region" description="Helical" evidence="10">
    <location>
        <begin position="85"/>
        <end position="102"/>
    </location>
</feature>
<evidence type="ECO:0000256" key="8">
    <source>
        <dbReference type="ARBA" id="ARBA00039168"/>
    </source>
</evidence>
<evidence type="ECO:0000256" key="5">
    <source>
        <dbReference type="ARBA" id="ARBA00022989"/>
    </source>
</evidence>
<keyword evidence="3" id="KW-1003">Cell membrane</keyword>
<dbReference type="GO" id="GO:1990961">
    <property type="term" value="P:xenobiotic detoxification by transmembrane export across the plasma membrane"/>
    <property type="evidence" value="ECO:0007669"/>
    <property type="project" value="UniProtKB-ARBA"/>
</dbReference>
<organism evidence="11 12">
    <name type="scientific">Roseinatronobacter bogoriensis subsp. barguzinensis</name>
    <dbReference type="NCBI Taxonomy" id="441209"/>
    <lineage>
        <taxon>Bacteria</taxon>
        <taxon>Pseudomonadati</taxon>
        <taxon>Pseudomonadota</taxon>
        <taxon>Alphaproteobacteria</taxon>
        <taxon>Rhodobacterales</taxon>
        <taxon>Paracoccaceae</taxon>
        <taxon>Roseinatronobacter</taxon>
    </lineage>
</organism>
<dbReference type="InterPro" id="IPR045324">
    <property type="entry name" value="Small_multidrug_res"/>
</dbReference>
<dbReference type="Proteomes" id="UP000228948">
    <property type="component" value="Chromosome"/>
</dbReference>
<keyword evidence="4 9" id="KW-0812">Transmembrane</keyword>
<evidence type="ECO:0000313" key="12">
    <source>
        <dbReference type="Proteomes" id="UP000228948"/>
    </source>
</evidence>
<sequence length="108" mass="11157">MPWIYLAIAGVLEVVWAFAMKQSMGFTRLVPTMVMGVSMLGSFALLAIAMKTLPLGTAYTVWTGIGAVGAFTVGIMALGEAVTPMRVAAAAMIVGGLVLMKLSGTGET</sequence>
<dbReference type="InterPro" id="IPR037185">
    <property type="entry name" value="EmrE-like"/>
</dbReference>
<evidence type="ECO:0000256" key="1">
    <source>
        <dbReference type="ARBA" id="ARBA00004651"/>
    </source>
</evidence>
<keyword evidence="12" id="KW-1185">Reference proteome</keyword>
<dbReference type="InterPro" id="IPR000390">
    <property type="entry name" value="Small_drug/metabolite_transptr"/>
</dbReference>
<evidence type="ECO:0000256" key="9">
    <source>
        <dbReference type="RuleBase" id="RU003942"/>
    </source>
</evidence>
<feature type="transmembrane region" description="Helical" evidence="10">
    <location>
        <begin position="57"/>
        <end position="79"/>
    </location>
</feature>
<evidence type="ECO:0000256" key="3">
    <source>
        <dbReference type="ARBA" id="ARBA00022475"/>
    </source>
</evidence>
<comment type="similarity">
    <text evidence="7">Belongs to the drug/metabolite transporter (DMT) superfamily. Small multidrug resistance (SMR) (TC 2.A.7.1) family. Gdx/SugE subfamily.</text>
</comment>
<accession>A0A2K8KEY3</accession>
<dbReference type="PANTHER" id="PTHR30561">
    <property type="entry name" value="SMR FAMILY PROTON-DEPENDENT DRUG EFFLUX TRANSPORTER SUGE"/>
    <property type="match status" value="1"/>
</dbReference>
<name>A0A2K8KEY3_9RHOB</name>
<evidence type="ECO:0000313" key="11">
    <source>
        <dbReference type="EMBL" id="ATX68017.1"/>
    </source>
</evidence>
<proteinExistence type="inferred from homology"/>
<dbReference type="GO" id="GO:0022857">
    <property type="term" value="F:transmembrane transporter activity"/>
    <property type="evidence" value="ECO:0007669"/>
    <property type="project" value="InterPro"/>
</dbReference>
<evidence type="ECO:0000256" key="6">
    <source>
        <dbReference type="ARBA" id="ARBA00023136"/>
    </source>
</evidence>
<dbReference type="FunFam" id="1.10.3730.20:FF:000001">
    <property type="entry name" value="Quaternary ammonium compound resistance transporter SugE"/>
    <property type="match status" value="1"/>
</dbReference>
<evidence type="ECO:0000256" key="10">
    <source>
        <dbReference type="SAM" id="Phobius"/>
    </source>
</evidence>
<dbReference type="RefSeq" id="WP_071482352.1">
    <property type="nucleotide sequence ID" value="NZ_CP024899.1"/>
</dbReference>
<gene>
    <name evidence="11" type="ORF">BG454_17615</name>
</gene>
<keyword evidence="5 10" id="KW-1133">Transmembrane helix</keyword>
<keyword evidence="6 10" id="KW-0472">Membrane</keyword>
<dbReference type="AlphaFoldDB" id="A0A2K8KEY3"/>
<comment type="subcellular location">
    <subcellularLocation>
        <location evidence="1 9">Cell membrane</location>
        <topology evidence="1 9">Multi-pass membrane protein</topology>
    </subcellularLocation>
</comment>
<dbReference type="PANTHER" id="PTHR30561:SF0">
    <property type="entry name" value="GUANIDINIUM EXPORTER"/>
    <property type="match status" value="1"/>
</dbReference>
<reference evidence="11 12" key="1">
    <citation type="submission" date="2017-11" db="EMBL/GenBank/DDBJ databases">
        <title>Revised Sequence and Annotation of the Rhodobaca barguzinensis strain alga05 Genome.</title>
        <authorList>
            <person name="Kopejtka K."/>
            <person name="Tomasch J.M."/>
            <person name="Bunk B."/>
            <person name="Koblizek M."/>
        </authorList>
    </citation>
    <scope>NUCLEOTIDE SEQUENCE [LARGE SCALE GENOMIC DNA]</scope>
    <source>
        <strain evidence="12">alga05</strain>
    </source>
</reference>
<dbReference type="GO" id="GO:0005886">
    <property type="term" value="C:plasma membrane"/>
    <property type="evidence" value="ECO:0007669"/>
    <property type="project" value="UniProtKB-SubCell"/>
</dbReference>
<dbReference type="Pfam" id="PF00893">
    <property type="entry name" value="Multi_Drug_Res"/>
    <property type="match status" value="1"/>
</dbReference>
<protein>
    <recommendedName>
        <fullName evidence="8">Guanidinium exporter</fullName>
    </recommendedName>
</protein>
<evidence type="ECO:0000256" key="4">
    <source>
        <dbReference type="ARBA" id="ARBA00022692"/>
    </source>
</evidence>
<dbReference type="Gene3D" id="1.10.3730.20">
    <property type="match status" value="1"/>
</dbReference>
<evidence type="ECO:0000256" key="2">
    <source>
        <dbReference type="ARBA" id="ARBA00022448"/>
    </source>
</evidence>
<feature type="transmembrane region" description="Helical" evidence="10">
    <location>
        <begin position="33"/>
        <end position="50"/>
    </location>
</feature>
<dbReference type="STRING" id="441209.GCA_001870665_03310"/>
<dbReference type="KEGG" id="rbg:BG454_17615"/>
<keyword evidence="2" id="KW-0813">Transport</keyword>
<dbReference type="SUPFAM" id="SSF103481">
    <property type="entry name" value="Multidrug resistance efflux transporter EmrE"/>
    <property type="match status" value="1"/>
</dbReference>
<dbReference type="EMBL" id="CP024899">
    <property type="protein sequence ID" value="ATX68017.1"/>
    <property type="molecule type" value="Genomic_DNA"/>
</dbReference>
<evidence type="ECO:0000256" key="7">
    <source>
        <dbReference type="ARBA" id="ARBA00038151"/>
    </source>
</evidence>
<dbReference type="OrthoDB" id="9808638at2"/>